<keyword evidence="1" id="KW-0328">Glycosyltransferase</keyword>
<proteinExistence type="predicted"/>
<dbReference type="SUPFAM" id="SSF53448">
    <property type="entry name" value="Nucleotide-diphospho-sugar transferases"/>
    <property type="match status" value="1"/>
</dbReference>
<sequence length="315" mass="36503">MMRLSIVIPVYNVEPFIRGTLDSIYKQGVDESLFEVIVVNDGTLDNSMAIVEMFADAHTNLAIINQKNQGLSAARNSGIKVAKGDYIWVVDSDDSITENSISQALGEITRHPDVEMFCFDLNEQRGDKFTPTTLFSKPSYCKYYGEVHDGYFFCRKLPTGIAQRFLFSKSFLQKYELEFTPGIYHEDQDFLIRCYTKAQCVLPLKRIWYNYNIRESGSITSTFKMKRFHDTFWIIKNFRKLSESSSSYKEITILEEGAFSLSYGLLTSSYRSRPEYRAFLDDNKKELKSLLWSSYFKSIRKNSLGKTYRLVKSIL</sequence>
<keyword evidence="2" id="KW-0808">Transferase</keyword>
<dbReference type="Pfam" id="PF00535">
    <property type="entry name" value="Glycos_transf_2"/>
    <property type="match status" value="1"/>
</dbReference>
<dbReference type="Proteomes" id="UP000421408">
    <property type="component" value="Unassembled WGS sequence"/>
</dbReference>
<organism evidence="4 5">
    <name type="scientific">Segatella copri</name>
    <dbReference type="NCBI Taxonomy" id="165179"/>
    <lineage>
        <taxon>Bacteria</taxon>
        <taxon>Pseudomonadati</taxon>
        <taxon>Bacteroidota</taxon>
        <taxon>Bacteroidia</taxon>
        <taxon>Bacteroidales</taxon>
        <taxon>Prevotellaceae</taxon>
        <taxon>Segatella</taxon>
    </lineage>
</organism>
<dbReference type="Gene3D" id="3.90.550.10">
    <property type="entry name" value="Spore Coat Polysaccharide Biosynthesis Protein SpsA, Chain A"/>
    <property type="match status" value="1"/>
</dbReference>
<dbReference type="PANTHER" id="PTHR22916">
    <property type="entry name" value="GLYCOSYLTRANSFERASE"/>
    <property type="match status" value="1"/>
</dbReference>
<dbReference type="InterPro" id="IPR029044">
    <property type="entry name" value="Nucleotide-diphossugar_trans"/>
</dbReference>
<reference evidence="5" key="1">
    <citation type="submission" date="2019-09" db="EMBL/GenBank/DDBJ databases">
        <title>Distinct polysaccharide growth profiles of human intestinal Prevotella copri isolates.</title>
        <authorList>
            <person name="Fehlner-Peach H."/>
            <person name="Magnabosco C."/>
            <person name="Raghavan V."/>
            <person name="Scher J.U."/>
            <person name="Tett A."/>
            <person name="Cox L.M."/>
            <person name="Gottsegen C."/>
            <person name="Watters A."/>
            <person name="Wiltshire- Gordon J.D."/>
            <person name="Segata N."/>
            <person name="Bonneau R."/>
            <person name="Littman D.R."/>
        </authorList>
    </citation>
    <scope>NUCLEOTIDE SEQUENCE [LARGE SCALE GENOMIC DNA]</scope>
    <source>
        <strain evidence="5">iAA108</strain>
    </source>
</reference>
<dbReference type="PANTHER" id="PTHR22916:SF51">
    <property type="entry name" value="GLYCOSYLTRANSFERASE EPSH-RELATED"/>
    <property type="match status" value="1"/>
</dbReference>
<feature type="domain" description="Glycosyltransferase 2-like" evidence="3">
    <location>
        <begin position="5"/>
        <end position="144"/>
    </location>
</feature>
<dbReference type="CDD" id="cd00761">
    <property type="entry name" value="Glyco_tranf_GTA_type"/>
    <property type="match status" value="1"/>
</dbReference>
<dbReference type="GO" id="GO:0016758">
    <property type="term" value="F:hexosyltransferase activity"/>
    <property type="evidence" value="ECO:0007669"/>
    <property type="project" value="UniProtKB-ARBA"/>
</dbReference>
<dbReference type="AlphaFoldDB" id="A0AA90UXG2"/>
<evidence type="ECO:0000256" key="2">
    <source>
        <dbReference type="ARBA" id="ARBA00022679"/>
    </source>
</evidence>
<protein>
    <submittedName>
        <fullName evidence="4">Glycosyltransferase</fullName>
    </submittedName>
</protein>
<gene>
    <name evidence="4" type="ORF">F7D74_05300</name>
</gene>
<dbReference type="InterPro" id="IPR001173">
    <property type="entry name" value="Glyco_trans_2-like"/>
</dbReference>
<accession>A0AA90UXG2</accession>
<dbReference type="EMBL" id="VZCC01000028">
    <property type="protein sequence ID" value="MQN83409.1"/>
    <property type="molecule type" value="Genomic_DNA"/>
</dbReference>
<name>A0AA90UXG2_9BACT</name>
<dbReference type="RefSeq" id="WP_153118567.1">
    <property type="nucleotide sequence ID" value="NZ_VZCC01000028.1"/>
</dbReference>
<evidence type="ECO:0000259" key="3">
    <source>
        <dbReference type="Pfam" id="PF00535"/>
    </source>
</evidence>
<comment type="caution">
    <text evidence="4">The sequence shown here is derived from an EMBL/GenBank/DDBJ whole genome shotgun (WGS) entry which is preliminary data.</text>
</comment>
<evidence type="ECO:0000313" key="4">
    <source>
        <dbReference type="EMBL" id="MQN83409.1"/>
    </source>
</evidence>
<evidence type="ECO:0000256" key="1">
    <source>
        <dbReference type="ARBA" id="ARBA00022676"/>
    </source>
</evidence>
<evidence type="ECO:0000313" key="5">
    <source>
        <dbReference type="Proteomes" id="UP000421408"/>
    </source>
</evidence>